<organism evidence="2 3">
    <name type="scientific">Leishmania enriettii</name>
    <dbReference type="NCBI Taxonomy" id="5663"/>
    <lineage>
        <taxon>Eukaryota</taxon>
        <taxon>Discoba</taxon>
        <taxon>Euglenozoa</taxon>
        <taxon>Kinetoplastea</taxon>
        <taxon>Metakinetoplastina</taxon>
        <taxon>Trypanosomatida</taxon>
        <taxon>Trypanosomatidae</taxon>
        <taxon>Leishmaniinae</taxon>
        <taxon>Leishmania</taxon>
    </lineage>
</organism>
<name>A0A836H4D0_LEIEN</name>
<evidence type="ECO:0000313" key="2">
    <source>
        <dbReference type="EMBL" id="KAG5486631.1"/>
    </source>
</evidence>
<dbReference type="RefSeq" id="XP_067695965.1">
    <property type="nucleotide sequence ID" value="XM_067839633.1"/>
</dbReference>
<keyword evidence="3" id="KW-1185">Reference proteome</keyword>
<accession>A0A836H4D0</accession>
<feature type="region of interest" description="Disordered" evidence="1">
    <location>
        <begin position="109"/>
        <end position="240"/>
    </location>
</feature>
<feature type="compositionally biased region" description="Basic and acidic residues" evidence="1">
    <location>
        <begin position="465"/>
        <end position="476"/>
    </location>
</feature>
<sequence length="1255" mass="135165">MPQCDGKGVARGQLVRTPWHDNGLAGDDDDDELRTVLEDTRATQAGSLGKSPPPALTSLSRPSLASSSHSGHDRLRPCDNASADLCETRQTQELRDDFFALFTSQADAASSNHCRGRGGTAATHGPAADAAAGSDGSHDRASLSDQEVDEGADRYSEARVGRTDDHHAQQSQYVAESTEDLEEEEGIANPAVSPRASEQLADAFKTEAEQPPTLSDTTAATERRPPPAYWPHPHPPPFSALPRPYQTRVTFHTQRYGAFIKAYLGLSDVEVEQAQRRGRGICMIGVRKAPSSSSHLGSCASYAIPFSSPSSASGAAVGARRTYQPIHHRRSHHGFGEPVKVQRTFLRHSVLAVEGDAVFSELIDRAEVLYAVEQHRLDTAWGAYAQDTGAGGDDAAAAAATAAPDSPPQLSLYPQFRKLPRVPEPYLRPNARCIALHYGLPDRAASYCGQGSAGRAATDATAVKPEGDDNEAREPQTRQACGASASPNRFPRASLMAVVCTTRLEEGEEIYVSLESYYRCLDEVSWYRRCYSELNKRCGCPDGVATRCTATVDANVDAEGGGGSTDASADQNDPVENMYTGVKRFPEWPADLAYYHGVGRRHASHVAEAAFPFTLVALSPAPELGTDQKGVVASAWLPYGTCLLYCGPSVATRKVERLVSERALRGDDAFDHTTAAAKHDAQTHREEGEEEDLSFVADDTYALGLGRHGVCFGQGLTRYINHRYNTSRFGNVELCSVILSVPSEFAGPREAAPPVSTVSAATRGTEAPKNASEALPVRSNGIGAASPWTTEERAQVARAVTAKRPYHRRRAQRAKKETTVPVAEANGAAVAVPAPKVDGSLAAVGAKPKRRPARRRAPCRFLEERSFFVTVPFFLVTTDIPPGTSLLAWTYGEDYDAKLERQAVAEGHLVPYADAVLLNRRLAAATATSASSPATFCRFQRYSGDYRFAVGVGDVVWRRRPVRFGSSPSPVHCAGGFDIADVYVPPPEDDLFVVVQTLRSSVERVLLRPLQRISLTSRQLGTLLREQHLDDYVSPHSPSSARPRLQNGSRPVGRPPSTNSKRQRAAALSYDWAAHWAVFRLTDISALAPASFAAASPCFTQHTFARYEEALRTCVVATIDSVGLLLVDIDYSTVHRTRDTSGRADGTGATRQGMENLQGSTTRVPPSGGRVSNSKQSAGRGAEAEAHRLILVNLDDLHHATSLVRTSPERAAAVPALCNGLLWPLYCMSSKPRAAAAVAAGASEDALRVRPGSRV</sequence>
<feature type="compositionally biased region" description="Acidic residues" evidence="1">
    <location>
        <begin position="177"/>
        <end position="186"/>
    </location>
</feature>
<feature type="compositionally biased region" description="Polar residues" evidence="1">
    <location>
        <begin position="1149"/>
        <end position="1177"/>
    </location>
</feature>
<feature type="region of interest" description="Disordered" evidence="1">
    <location>
        <begin position="1"/>
        <end position="77"/>
    </location>
</feature>
<reference evidence="2 3" key="1">
    <citation type="submission" date="2021-02" db="EMBL/GenBank/DDBJ databases">
        <title>Leishmania (Mundinia) enrietti genome sequencing and assembly.</title>
        <authorList>
            <person name="Almutairi H."/>
            <person name="Gatherer D."/>
        </authorList>
    </citation>
    <scope>NUCLEOTIDE SEQUENCE [LARGE SCALE GENOMIC DNA]</scope>
    <source>
        <strain evidence="2">CUR178</strain>
    </source>
</reference>
<dbReference type="Proteomes" id="UP000674179">
    <property type="component" value="Chromosome 4"/>
</dbReference>
<dbReference type="EMBL" id="JAFHKP010000004">
    <property type="protein sequence ID" value="KAG5486631.1"/>
    <property type="molecule type" value="Genomic_DNA"/>
</dbReference>
<feature type="region of interest" description="Disordered" evidence="1">
    <location>
        <begin position="464"/>
        <end position="485"/>
    </location>
</feature>
<dbReference type="OrthoDB" id="273342at2759"/>
<dbReference type="AlphaFoldDB" id="A0A836H4D0"/>
<evidence type="ECO:0000313" key="3">
    <source>
        <dbReference type="Proteomes" id="UP000674179"/>
    </source>
</evidence>
<feature type="compositionally biased region" description="Low complexity" evidence="1">
    <location>
        <begin position="56"/>
        <end position="69"/>
    </location>
</feature>
<feature type="region of interest" description="Disordered" evidence="1">
    <location>
        <begin position="1138"/>
        <end position="1179"/>
    </location>
</feature>
<feature type="region of interest" description="Disordered" evidence="1">
    <location>
        <begin position="748"/>
        <end position="772"/>
    </location>
</feature>
<feature type="compositionally biased region" description="Basic residues" evidence="1">
    <location>
        <begin position="804"/>
        <end position="813"/>
    </location>
</feature>
<feature type="region of interest" description="Disordered" evidence="1">
    <location>
        <begin position="801"/>
        <end position="820"/>
    </location>
</feature>
<dbReference type="KEGG" id="lenr:94175143"/>
<feature type="compositionally biased region" description="Basic and acidic residues" evidence="1">
    <location>
        <begin position="151"/>
        <end position="168"/>
    </location>
</feature>
<evidence type="ECO:0000256" key="1">
    <source>
        <dbReference type="SAM" id="MobiDB-lite"/>
    </source>
</evidence>
<feature type="compositionally biased region" description="Low complexity" evidence="1">
    <location>
        <begin position="120"/>
        <end position="135"/>
    </location>
</feature>
<feature type="compositionally biased region" description="Pro residues" evidence="1">
    <location>
        <begin position="226"/>
        <end position="239"/>
    </location>
</feature>
<dbReference type="GeneID" id="94175143"/>
<comment type="caution">
    <text evidence="2">The sequence shown here is derived from an EMBL/GenBank/DDBJ whole genome shotgun (WGS) entry which is preliminary data.</text>
</comment>
<protein>
    <recommendedName>
        <fullName evidence="4">SET domain-containing protein</fullName>
    </recommendedName>
</protein>
<proteinExistence type="predicted"/>
<evidence type="ECO:0008006" key="4">
    <source>
        <dbReference type="Google" id="ProtNLM"/>
    </source>
</evidence>
<feature type="region of interest" description="Disordered" evidence="1">
    <location>
        <begin position="1032"/>
        <end position="1061"/>
    </location>
</feature>
<gene>
    <name evidence="2" type="ORF">CUR178_07998</name>
</gene>